<sequence length="155" mass="17836">MRKYVYAFGLLLLMLGSGFILINPDNVDETVFHVQSDSSEEKIFKPKLSLTANDESIHFRRGSYCWRNTCEDNKDPFRSVKLNELPGGSTIDLVFDGVQPNSLSIIQGDSEKLENVTSLEEKLSVPIEKGTYYYQIKGRWNELGEIYYYTIIEVY</sequence>
<dbReference type="RefSeq" id="WP_204205026.1">
    <property type="nucleotide sequence ID" value="NZ_JAFELM010000043.1"/>
</dbReference>
<comment type="caution">
    <text evidence="1">The sequence shown here is derived from an EMBL/GenBank/DDBJ whole genome shotgun (WGS) entry which is preliminary data.</text>
</comment>
<keyword evidence="2" id="KW-1185">Reference proteome</keyword>
<gene>
    <name evidence="1" type="ORF">JR050_17970</name>
</gene>
<name>A0ABS2DM33_9BACI</name>
<accession>A0ABS2DM33</accession>
<dbReference type="Proteomes" id="UP001518925">
    <property type="component" value="Unassembled WGS sequence"/>
</dbReference>
<reference evidence="1 2" key="1">
    <citation type="submission" date="2021-02" db="EMBL/GenBank/DDBJ databases">
        <title>Bacillus sp. RD4P76, an endophyte from a halophyte.</title>
        <authorList>
            <person name="Sun J.-Q."/>
        </authorList>
    </citation>
    <scope>NUCLEOTIDE SEQUENCE [LARGE SCALE GENOMIC DNA]</scope>
    <source>
        <strain evidence="1 2">RD4P76</strain>
    </source>
</reference>
<evidence type="ECO:0000313" key="1">
    <source>
        <dbReference type="EMBL" id="MBM6619552.1"/>
    </source>
</evidence>
<organism evidence="1 2">
    <name type="scientific">Bacillus suaedaesalsae</name>
    <dbReference type="NCBI Taxonomy" id="2810349"/>
    <lineage>
        <taxon>Bacteria</taxon>
        <taxon>Bacillati</taxon>
        <taxon>Bacillota</taxon>
        <taxon>Bacilli</taxon>
        <taxon>Bacillales</taxon>
        <taxon>Bacillaceae</taxon>
        <taxon>Bacillus</taxon>
    </lineage>
</organism>
<protein>
    <recommendedName>
        <fullName evidence="3">Peptidase C-terminal archaeal/bacterial domain-containing protein</fullName>
    </recommendedName>
</protein>
<proteinExistence type="predicted"/>
<evidence type="ECO:0000313" key="2">
    <source>
        <dbReference type="Proteomes" id="UP001518925"/>
    </source>
</evidence>
<evidence type="ECO:0008006" key="3">
    <source>
        <dbReference type="Google" id="ProtNLM"/>
    </source>
</evidence>
<dbReference type="EMBL" id="JAFELM010000043">
    <property type="protein sequence ID" value="MBM6619552.1"/>
    <property type="molecule type" value="Genomic_DNA"/>
</dbReference>